<evidence type="ECO:0000313" key="7">
    <source>
        <dbReference type="EMBL" id="EEN67855.1"/>
    </source>
</evidence>
<feature type="region of interest" description="Disordered" evidence="6">
    <location>
        <begin position="269"/>
        <end position="353"/>
    </location>
</feature>
<dbReference type="PROSITE" id="PS50294">
    <property type="entry name" value="WD_REPEATS_REGION"/>
    <property type="match status" value="2"/>
</dbReference>
<feature type="repeat" description="WD" evidence="5">
    <location>
        <begin position="239"/>
        <end position="269"/>
    </location>
</feature>
<dbReference type="InterPro" id="IPR036322">
    <property type="entry name" value="WD40_repeat_dom_sf"/>
</dbReference>
<dbReference type="PANTHER" id="PTHR19848:SF0">
    <property type="entry name" value="NOTCHLESS PROTEIN HOMOLOG 1"/>
    <property type="match status" value="1"/>
</dbReference>
<dbReference type="STRING" id="7739.C3XVR2"/>
<dbReference type="Gene3D" id="2.130.10.10">
    <property type="entry name" value="YVTN repeat-like/Quinoprotein amine dehydrogenase"/>
    <property type="match status" value="1"/>
</dbReference>
<dbReference type="EMBL" id="GG666469">
    <property type="protein sequence ID" value="EEN67855.1"/>
    <property type="molecule type" value="Genomic_DNA"/>
</dbReference>
<sequence>MDQLVGNRGCHGDGGLTCVEPLEGEFTHSAYLDAAHEKYFLQKVVDSEISTSGSETAHVVRTQTCSFSEIFGKIRQSTRFLDDLKAKCRHKGLNDEEETTPYAFFVNDREIVSDLQDVVEKEKLGTEQVLDIIYQPQAVFRVRAVTRCTSTIEGHSEAVISVAFSPSGRFLASGSGDTTVRFWDIYTETPKYTCKGHSHWILALAWAPDGRKLASGCKNAQDGTVRIWDVVLGRTLLSLNGHLQSVTCVKWGGEGLIYTASQDRTIKVWRPDDDGNEKLEKKVNDYEVEDDDVDDNDDDDEEEVEDDDKDDDEMEDEDGDDVDDDDEENDDEDEDDVGDDDDEEEGNNDEENV</sequence>
<evidence type="ECO:0000256" key="2">
    <source>
        <dbReference type="ARBA" id="ARBA00022574"/>
    </source>
</evidence>
<dbReference type="InParanoid" id="C3XVR2"/>
<evidence type="ECO:0000256" key="6">
    <source>
        <dbReference type="SAM" id="MobiDB-lite"/>
    </source>
</evidence>
<protein>
    <submittedName>
        <fullName evidence="7">Uncharacterized protein</fullName>
    </submittedName>
</protein>
<evidence type="ECO:0000256" key="5">
    <source>
        <dbReference type="PROSITE-ProRule" id="PRU00221"/>
    </source>
</evidence>
<feature type="repeat" description="WD" evidence="5">
    <location>
        <begin position="152"/>
        <end position="193"/>
    </location>
</feature>
<dbReference type="SMART" id="SM00320">
    <property type="entry name" value="WD40"/>
    <property type="match status" value="3"/>
</dbReference>
<keyword evidence="3" id="KW-0677">Repeat</keyword>
<gene>
    <name evidence="7" type="ORF">BRAFLDRAFT_123360</name>
</gene>
<name>C3XVR2_BRAFL</name>
<proteinExistence type="predicted"/>
<keyword evidence="2 5" id="KW-0853">WD repeat</keyword>
<dbReference type="PANTHER" id="PTHR19848">
    <property type="entry name" value="WD40 REPEAT PROTEIN"/>
    <property type="match status" value="1"/>
</dbReference>
<dbReference type="PROSITE" id="PS50082">
    <property type="entry name" value="WD_REPEATS_2"/>
    <property type="match status" value="3"/>
</dbReference>
<dbReference type="PROSITE" id="PS00678">
    <property type="entry name" value="WD_REPEATS_1"/>
    <property type="match status" value="1"/>
</dbReference>
<dbReference type="eggNOG" id="KOG0271">
    <property type="taxonomic scope" value="Eukaryota"/>
</dbReference>
<dbReference type="InterPro" id="IPR019775">
    <property type="entry name" value="WD40_repeat_CS"/>
</dbReference>
<dbReference type="SUPFAM" id="SSF50978">
    <property type="entry name" value="WD40 repeat-like"/>
    <property type="match status" value="1"/>
</dbReference>
<evidence type="ECO:0000256" key="1">
    <source>
        <dbReference type="ARBA" id="ARBA00004604"/>
    </source>
</evidence>
<dbReference type="PRINTS" id="PR00320">
    <property type="entry name" value="GPROTEINBRPT"/>
</dbReference>
<organism>
    <name type="scientific">Branchiostoma floridae</name>
    <name type="common">Florida lancelet</name>
    <name type="synonym">Amphioxus</name>
    <dbReference type="NCBI Taxonomy" id="7739"/>
    <lineage>
        <taxon>Eukaryota</taxon>
        <taxon>Metazoa</taxon>
        <taxon>Chordata</taxon>
        <taxon>Cephalochordata</taxon>
        <taxon>Leptocardii</taxon>
        <taxon>Amphioxiformes</taxon>
        <taxon>Branchiostomatidae</taxon>
        <taxon>Branchiostoma</taxon>
    </lineage>
</organism>
<feature type="compositionally biased region" description="Acidic residues" evidence="6">
    <location>
        <begin position="286"/>
        <end position="353"/>
    </location>
</feature>
<dbReference type="GO" id="GO:0005730">
    <property type="term" value="C:nucleolus"/>
    <property type="evidence" value="ECO:0007669"/>
    <property type="project" value="UniProtKB-SubCell"/>
</dbReference>
<reference evidence="7" key="1">
    <citation type="journal article" date="2008" name="Nature">
        <title>The amphioxus genome and the evolution of the chordate karyotype.</title>
        <authorList>
            <consortium name="US DOE Joint Genome Institute (JGI-PGF)"/>
            <person name="Putnam N.H."/>
            <person name="Butts T."/>
            <person name="Ferrier D.E.K."/>
            <person name="Furlong R.F."/>
            <person name="Hellsten U."/>
            <person name="Kawashima T."/>
            <person name="Robinson-Rechavi M."/>
            <person name="Shoguchi E."/>
            <person name="Terry A."/>
            <person name="Yu J.-K."/>
            <person name="Benito-Gutierrez E.L."/>
            <person name="Dubchak I."/>
            <person name="Garcia-Fernandez J."/>
            <person name="Gibson-Brown J.J."/>
            <person name="Grigoriev I.V."/>
            <person name="Horton A.C."/>
            <person name="de Jong P.J."/>
            <person name="Jurka J."/>
            <person name="Kapitonov V.V."/>
            <person name="Kohara Y."/>
            <person name="Kuroki Y."/>
            <person name="Lindquist E."/>
            <person name="Lucas S."/>
            <person name="Osoegawa K."/>
            <person name="Pennacchio L.A."/>
            <person name="Salamov A.A."/>
            <person name="Satou Y."/>
            <person name="Sauka-Spengler T."/>
            <person name="Schmutz J."/>
            <person name="Shin-I T."/>
            <person name="Toyoda A."/>
            <person name="Bronner-Fraser M."/>
            <person name="Fujiyama A."/>
            <person name="Holland L.Z."/>
            <person name="Holland P.W.H."/>
            <person name="Satoh N."/>
            <person name="Rokhsar D.S."/>
        </authorList>
    </citation>
    <scope>NUCLEOTIDE SEQUENCE [LARGE SCALE GENOMIC DNA]</scope>
    <source>
        <strain evidence="7">S238N-H82</strain>
        <tissue evidence="7">Testes</tissue>
    </source>
</reference>
<dbReference type="Pfam" id="PF00400">
    <property type="entry name" value="WD40"/>
    <property type="match status" value="3"/>
</dbReference>
<keyword evidence="4" id="KW-0539">Nucleus</keyword>
<evidence type="ECO:0000256" key="4">
    <source>
        <dbReference type="ARBA" id="ARBA00023242"/>
    </source>
</evidence>
<accession>C3XVR2</accession>
<evidence type="ECO:0000256" key="3">
    <source>
        <dbReference type="ARBA" id="ARBA00022737"/>
    </source>
</evidence>
<feature type="repeat" description="WD" evidence="5">
    <location>
        <begin position="194"/>
        <end position="238"/>
    </location>
</feature>
<dbReference type="InterPro" id="IPR001680">
    <property type="entry name" value="WD40_rpt"/>
</dbReference>
<dbReference type="AlphaFoldDB" id="C3XVR2"/>
<feature type="compositionally biased region" description="Basic and acidic residues" evidence="6">
    <location>
        <begin position="269"/>
        <end position="285"/>
    </location>
</feature>
<comment type="subcellular location">
    <subcellularLocation>
        <location evidence="1">Nucleus</location>
        <location evidence="1">Nucleolus</location>
    </subcellularLocation>
</comment>
<dbReference type="InterPro" id="IPR020472">
    <property type="entry name" value="WD40_PAC1"/>
</dbReference>
<dbReference type="InterPro" id="IPR015943">
    <property type="entry name" value="WD40/YVTN_repeat-like_dom_sf"/>
</dbReference>